<dbReference type="RefSeq" id="WP_125020111.1">
    <property type="nucleotide sequence ID" value="NZ_RQVQ01000049.1"/>
</dbReference>
<protein>
    <recommendedName>
        <fullName evidence="3">DUF2946 domain-containing protein</fullName>
    </recommendedName>
</protein>
<keyword evidence="2" id="KW-1185">Reference proteome</keyword>
<dbReference type="Proteomes" id="UP000275719">
    <property type="component" value="Unassembled WGS sequence"/>
</dbReference>
<reference evidence="1 2" key="1">
    <citation type="submission" date="2018-11" db="EMBL/GenBank/DDBJ databases">
        <title>Flavobacterium sp. nov., YIM 102701-2 draft genome.</title>
        <authorList>
            <person name="Li G."/>
            <person name="Jiang Y."/>
        </authorList>
    </citation>
    <scope>NUCLEOTIDE SEQUENCE [LARGE SCALE GENOMIC DNA]</scope>
    <source>
        <strain evidence="1 2">YIM 102701-2</strain>
    </source>
</reference>
<evidence type="ECO:0000313" key="2">
    <source>
        <dbReference type="Proteomes" id="UP000275719"/>
    </source>
</evidence>
<dbReference type="AlphaFoldDB" id="A0A3P3VY30"/>
<organism evidence="1 2">
    <name type="scientific">Paenimyroides tangerinum</name>
    <dbReference type="NCBI Taxonomy" id="2488728"/>
    <lineage>
        <taxon>Bacteria</taxon>
        <taxon>Pseudomonadati</taxon>
        <taxon>Bacteroidota</taxon>
        <taxon>Flavobacteriia</taxon>
        <taxon>Flavobacteriales</taxon>
        <taxon>Flavobacteriaceae</taxon>
        <taxon>Paenimyroides</taxon>
    </lineage>
</organism>
<proteinExistence type="predicted"/>
<dbReference type="EMBL" id="RQVQ01000049">
    <property type="protein sequence ID" value="RRJ87711.1"/>
    <property type="molecule type" value="Genomic_DNA"/>
</dbReference>
<dbReference type="OrthoDB" id="1445232at2"/>
<name>A0A3P3VY30_9FLAO</name>
<gene>
    <name evidence="1" type="ORF">EG240_14695</name>
</gene>
<evidence type="ECO:0000313" key="1">
    <source>
        <dbReference type="EMBL" id="RRJ87711.1"/>
    </source>
</evidence>
<accession>A0A3P3VY30</accession>
<comment type="caution">
    <text evidence="1">The sequence shown here is derived from an EMBL/GenBank/DDBJ whole genome shotgun (WGS) entry which is preliminary data.</text>
</comment>
<sequence length="110" mass="12992">MKQRMLFTNFLMSILVVCTIMYQSVHSLTHVLEDIHHSYVTDDSDHSHSHIDSKHCHVCDFTFSPFTSVEFQTYTFFNPTQVSQKYFFSEQAFDLSFNQHSFLRGPPEFI</sequence>
<evidence type="ECO:0008006" key="3">
    <source>
        <dbReference type="Google" id="ProtNLM"/>
    </source>
</evidence>